<evidence type="ECO:0000259" key="5">
    <source>
        <dbReference type="PROSITE" id="PS50195"/>
    </source>
</evidence>
<comment type="caution">
    <text evidence="6">The sequence shown here is derived from an EMBL/GenBank/DDBJ whole genome shotgun (WGS) entry which is preliminary data.</text>
</comment>
<protein>
    <submittedName>
        <fullName evidence="6">Sorting nexin-31</fullName>
    </submittedName>
</protein>
<dbReference type="InterPro" id="IPR040842">
    <property type="entry name" value="SNX17/31_FERM"/>
</dbReference>
<reference evidence="6 7" key="1">
    <citation type="submission" date="2024-08" db="EMBL/GenBank/DDBJ databases">
        <title>The draft genome of Apodemus speciosus.</title>
        <authorList>
            <person name="Nabeshima K."/>
            <person name="Suzuki S."/>
            <person name="Onuma M."/>
        </authorList>
    </citation>
    <scope>NUCLEOTIDE SEQUENCE [LARGE SCALE GENOMIC DNA]</scope>
    <source>
        <strain evidence="6">IB14-021</strain>
    </source>
</reference>
<dbReference type="Gene3D" id="3.10.20.90">
    <property type="entry name" value="Phosphatidylinositol 3-kinase Catalytic Subunit, Chain A, domain 1"/>
    <property type="match status" value="1"/>
</dbReference>
<dbReference type="Pfam" id="PF00787">
    <property type="entry name" value="PX"/>
    <property type="match status" value="1"/>
</dbReference>
<evidence type="ECO:0000256" key="4">
    <source>
        <dbReference type="SAM" id="MobiDB-lite"/>
    </source>
</evidence>
<dbReference type="InterPro" id="IPR048767">
    <property type="entry name" value="SNX17-31_FERM_F2"/>
</dbReference>
<gene>
    <name evidence="6" type="ORF">APTSU1_001454600</name>
</gene>
<evidence type="ECO:0000313" key="7">
    <source>
        <dbReference type="Proteomes" id="UP001623349"/>
    </source>
</evidence>
<evidence type="ECO:0000256" key="3">
    <source>
        <dbReference type="ARBA" id="ARBA00022927"/>
    </source>
</evidence>
<dbReference type="Gene3D" id="3.30.1520.10">
    <property type="entry name" value="Phox-like domain"/>
    <property type="match status" value="1"/>
</dbReference>
<proteinExistence type="inferred from homology"/>
<accession>A0ABQ0FJ75</accession>
<keyword evidence="7" id="KW-1185">Reference proteome</keyword>
<dbReference type="PANTHER" id="PTHR12431">
    <property type="entry name" value="SORTING NEXIN 17 AND 27"/>
    <property type="match status" value="1"/>
</dbReference>
<dbReference type="SUPFAM" id="SSF64268">
    <property type="entry name" value="PX domain"/>
    <property type="match status" value="1"/>
</dbReference>
<dbReference type="Gene3D" id="1.20.80.60">
    <property type="match status" value="1"/>
</dbReference>
<dbReference type="PANTHER" id="PTHR12431:SF15">
    <property type="entry name" value="SORTING NEXIN-31"/>
    <property type="match status" value="1"/>
</dbReference>
<name>A0ABQ0FJ75_APOSI</name>
<dbReference type="Proteomes" id="UP001623349">
    <property type="component" value="Unassembled WGS sequence"/>
</dbReference>
<dbReference type="Gene3D" id="2.30.29.30">
    <property type="entry name" value="Pleckstrin-homology domain (PH domain)/Phosphotyrosine-binding domain (PTB)"/>
    <property type="match status" value="1"/>
</dbReference>
<dbReference type="InterPro" id="IPR048763">
    <property type="entry name" value="SNX17-31_FERM_F1"/>
</dbReference>
<dbReference type="PROSITE" id="PS50195">
    <property type="entry name" value="PX"/>
    <property type="match status" value="1"/>
</dbReference>
<dbReference type="InterPro" id="IPR001683">
    <property type="entry name" value="PX_dom"/>
</dbReference>
<dbReference type="InterPro" id="IPR011993">
    <property type="entry name" value="PH-like_dom_sf"/>
</dbReference>
<feature type="compositionally biased region" description="Basic and acidic residues" evidence="4">
    <location>
        <begin position="453"/>
        <end position="467"/>
    </location>
</feature>
<dbReference type="Pfam" id="PF21271">
    <property type="entry name" value="SNX17-31_F2_FERM"/>
    <property type="match status" value="1"/>
</dbReference>
<comment type="similarity">
    <text evidence="1">Belongs to the sorting nexin family.</text>
</comment>
<sequence length="467" mass="53161">MKMHFCIPVSQQRPDALGGRYVLYSVYLDGFLFCKVRYSQLHRWDEQVVCPWRPEEAVRTPAMGVTGSCDLSDMVLGNELSALEEQQALLRADLRRAFGNCLPPFPPKYYLAMTAAMAEERRGQLERYLQTVTADPRVTRSDVFTEFVTLMQLHTLNITAQHVELAVFLPDGRSIKVEGLTSDTAERVLEQTLAAAASTAARMATGPTFPLCLFLVKVMAHRLGLHPELVGYFGLFLIRHFPEGKLSVVKKLADFELPYTSLQSSEMENCKIGLRKWYLDPAVDSMLMDCSAARDLLYMQAVQDIEIEWMKPTQAQREELKALQKTENQTKQFLELSQEVRHYGYIQLDPCTCNHPEPGCGVQLSVGNNEISCCITLPNGQTQDVAFQMSGVKCWQVTFLGTLLDTHRPQRTLNQNLELRFQYSEDRRQQWFVIYTKQGLFPEQLPEEDDLREDGKARGGEPRNEGL</sequence>
<keyword evidence="2" id="KW-0813">Transport</keyword>
<keyword evidence="3" id="KW-0653">Protein transport</keyword>
<evidence type="ECO:0000313" key="6">
    <source>
        <dbReference type="EMBL" id="GAB1299310.1"/>
    </source>
</evidence>
<organism evidence="6 7">
    <name type="scientific">Apodemus speciosus</name>
    <name type="common">Large Japanese field mouse</name>
    <dbReference type="NCBI Taxonomy" id="105296"/>
    <lineage>
        <taxon>Eukaryota</taxon>
        <taxon>Metazoa</taxon>
        <taxon>Chordata</taxon>
        <taxon>Craniata</taxon>
        <taxon>Vertebrata</taxon>
        <taxon>Euteleostomi</taxon>
        <taxon>Mammalia</taxon>
        <taxon>Eutheria</taxon>
        <taxon>Euarchontoglires</taxon>
        <taxon>Glires</taxon>
        <taxon>Rodentia</taxon>
        <taxon>Myomorpha</taxon>
        <taxon>Muroidea</taxon>
        <taxon>Muridae</taxon>
        <taxon>Murinae</taxon>
        <taxon>Apodemus</taxon>
    </lineage>
</organism>
<feature type="region of interest" description="Disordered" evidence="4">
    <location>
        <begin position="444"/>
        <end position="467"/>
    </location>
</feature>
<dbReference type="EMBL" id="BAAFST010000015">
    <property type="protein sequence ID" value="GAB1299310.1"/>
    <property type="molecule type" value="Genomic_DNA"/>
</dbReference>
<evidence type="ECO:0000256" key="1">
    <source>
        <dbReference type="ARBA" id="ARBA00010883"/>
    </source>
</evidence>
<evidence type="ECO:0000256" key="2">
    <source>
        <dbReference type="ARBA" id="ARBA00022448"/>
    </source>
</evidence>
<dbReference type="Pfam" id="PF18116">
    <property type="entry name" value="SNX17_FERM_C"/>
    <property type="match status" value="1"/>
</dbReference>
<dbReference type="InterPro" id="IPR036871">
    <property type="entry name" value="PX_dom_sf"/>
</dbReference>
<feature type="domain" description="PX" evidence="5">
    <location>
        <begin position="1"/>
        <end position="155"/>
    </location>
</feature>
<dbReference type="Pfam" id="PF21273">
    <property type="entry name" value="SNX17-27-31_F1_FERM"/>
    <property type="match status" value="1"/>
</dbReference>